<keyword evidence="6" id="KW-0812">Transmembrane</keyword>
<evidence type="ECO:0000256" key="13">
    <source>
        <dbReference type="ARBA" id="ARBA00023136"/>
    </source>
</evidence>
<dbReference type="EnsemblPlants" id="RCW19544">
    <property type="protein sequence ID" value="RCW19544"/>
    <property type="gene ID" value="GLYMA_01G006700"/>
</dbReference>
<dbReference type="GO" id="GO:0046872">
    <property type="term" value="F:metal ion binding"/>
    <property type="evidence" value="ECO:0007669"/>
    <property type="project" value="UniProtKB-KW"/>
</dbReference>
<evidence type="ECO:0000256" key="3">
    <source>
        <dbReference type="ARBA" id="ARBA00005634"/>
    </source>
</evidence>
<dbReference type="GO" id="GO:0016020">
    <property type="term" value="C:membrane"/>
    <property type="evidence" value="ECO:0007669"/>
    <property type="project" value="UniProtKB-SubCell"/>
</dbReference>
<dbReference type="Gene3D" id="3.50.30.30">
    <property type="match status" value="1"/>
</dbReference>
<comment type="subcellular location">
    <subcellularLocation>
        <location evidence="2">Membrane</location>
        <topology evidence="2">Single-pass type II membrane protein</topology>
    </subcellularLocation>
</comment>
<feature type="domain" description="PA" evidence="15">
    <location>
        <begin position="142"/>
        <end position="226"/>
    </location>
</feature>
<protein>
    <submittedName>
        <fullName evidence="18 19">Uncharacterized protein</fullName>
    </submittedName>
</protein>
<evidence type="ECO:0000256" key="10">
    <source>
        <dbReference type="ARBA" id="ARBA00022968"/>
    </source>
</evidence>
<dbReference type="Pfam" id="PF04253">
    <property type="entry name" value="TFR_dimer"/>
    <property type="match status" value="1"/>
</dbReference>
<dbReference type="InterPro" id="IPR003137">
    <property type="entry name" value="PA_domain"/>
</dbReference>
<keyword evidence="11" id="KW-1133">Transmembrane helix</keyword>
<dbReference type="InterPro" id="IPR007484">
    <property type="entry name" value="Peptidase_M28"/>
</dbReference>
<evidence type="ECO:0000256" key="14">
    <source>
        <dbReference type="ARBA" id="ARBA00023180"/>
    </source>
</evidence>
<reference evidence="19" key="3">
    <citation type="submission" date="2019-01" db="UniProtKB">
        <authorList>
            <consortium name="EnsemblPlants"/>
        </authorList>
    </citation>
    <scope>IDENTIFICATION</scope>
    <source>
        <strain evidence="19">Williams 82</strain>
    </source>
</reference>
<dbReference type="PANTHER" id="PTHR10404">
    <property type="entry name" value="N-ACETYLATED-ALPHA-LINKED ACIDIC DIPEPTIDASE"/>
    <property type="match status" value="1"/>
</dbReference>
<evidence type="ECO:0000256" key="6">
    <source>
        <dbReference type="ARBA" id="ARBA00022692"/>
    </source>
</evidence>
<dbReference type="FunFam" id="1.20.930.40:FF:000001">
    <property type="entry name" value="N-acetylated-alpha-linked acidic dipeptidase 2"/>
    <property type="match status" value="1"/>
</dbReference>
<proteinExistence type="inferred from homology"/>
<evidence type="ECO:0000313" key="20">
    <source>
        <dbReference type="Proteomes" id="UP000008827"/>
    </source>
</evidence>
<evidence type="ECO:0000259" key="15">
    <source>
        <dbReference type="Pfam" id="PF02225"/>
    </source>
</evidence>
<keyword evidence="12" id="KW-0482">Metalloprotease</keyword>
<evidence type="ECO:0000256" key="5">
    <source>
        <dbReference type="ARBA" id="ARBA00022670"/>
    </source>
</evidence>
<feature type="domain" description="Peptidase M28" evidence="17">
    <location>
        <begin position="327"/>
        <end position="513"/>
    </location>
</feature>
<dbReference type="SUPFAM" id="SSF47672">
    <property type="entry name" value="Transferrin receptor-like dimerisation domain"/>
    <property type="match status" value="1"/>
</dbReference>
<evidence type="ECO:0000256" key="7">
    <source>
        <dbReference type="ARBA" id="ARBA00022723"/>
    </source>
</evidence>
<dbReference type="RefSeq" id="XP_006572935.1">
    <property type="nucleotide sequence ID" value="XM_006572872.4"/>
</dbReference>
<evidence type="ECO:0000256" key="1">
    <source>
        <dbReference type="ARBA" id="ARBA00001947"/>
    </source>
</evidence>
<dbReference type="FunFam" id="3.50.30.30:FF:000008">
    <property type="entry name" value="Glutamate carboxypeptidase 2"/>
    <property type="match status" value="1"/>
</dbReference>
<dbReference type="PANTHER" id="PTHR10404:SF46">
    <property type="entry name" value="VACUOLAR PROTEIN SORTING-ASSOCIATED PROTEIN 70"/>
    <property type="match status" value="1"/>
</dbReference>
<dbReference type="OrthoDB" id="5841748at2759"/>
<gene>
    <name evidence="19" type="primary">LOC100797366</name>
    <name evidence="18" type="ORF">GLYMA_01G006700</name>
</gene>
<evidence type="ECO:0000256" key="8">
    <source>
        <dbReference type="ARBA" id="ARBA00022801"/>
    </source>
</evidence>
<keyword evidence="13" id="KW-0472">Membrane</keyword>
<sequence>MKTSTTTTTTILAIATSYLFLLITPTQKSTYHSLFISDSLSDNASIYNHLKTLTRRPHVAGSKANAEAASYVVSVFTSSYIPSHIVSYEVSLTYPLSRSLVLITNPSTTFTLHQETYEGDPYADVADEVVPTFHAYAKSGTVAAPVCYVNYGRVEDYLTLKDKNGVNVSGTVVLARHGKIYRGDIVKNAYEEGAVGVVIYSDRKDYGGEEKWFPDEKWLPPSGVQVGTVYGGLGDPTTPGWASSSSGDGECERLNKDEVEKGGDVPLIPSLPVSAADGEKIMRSIGGPVAEDDWQGSKDAPIYRLGPGPGILNLSYKGQDVIATIQNVIGVIEGAEEPDRFVILGNHRDAWTFGAVDPNSGTAALLEVAQRLGKLQKKGWRPRRTILLCNWDAEEYGLIGSTEWVEENREILASKAVAYLNADCVVGGPGFNVRATPQLDELIKRATQEVKDPDNSSQSIYESWTSSGSSPLFGRLGGGGSDYASFLQHVGIPAADIAFGGGYPVYHSLYDDFVWMEKFGDPMFQRHVAAASVWGLVALWLADEEFLPFDYLSYAKELQLSVENLEDEISNKDINLSPIFKSIKGLEKAAIKIDSQRKEIEAGKGWITGKKDHLRVRELNDRLMMAERAFTDRDGLFGMSWYKHLIYGPSKHNDYGSQSFPGIDDAVKMAKNLHTAESWHRVQHEVWRVSRVIKQASLVLFGLLS</sequence>
<dbReference type="GO" id="GO:0006508">
    <property type="term" value="P:proteolysis"/>
    <property type="evidence" value="ECO:0007669"/>
    <property type="project" value="UniProtKB-KW"/>
</dbReference>
<comment type="cofactor">
    <cofactor evidence="1">
        <name>Zn(2+)</name>
        <dbReference type="ChEBI" id="CHEBI:29105"/>
    </cofactor>
</comment>
<dbReference type="Gramene" id="RCW19544">
    <property type="protein sequence ID" value="RCW19544"/>
    <property type="gene ID" value="GLYMA_01G006700"/>
</dbReference>
<evidence type="ECO:0000313" key="19">
    <source>
        <dbReference type="EnsemblPlants" id="RCW19544"/>
    </source>
</evidence>
<evidence type="ECO:0000256" key="12">
    <source>
        <dbReference type="ARBA" id="ARBA00023049"/>
    </source>
</evidence>
<dbReference type="InterPro" id="IPR046450">
    <property type="entry name" value="PA_dom_sf"/>
</dbReference>
<dbReference type="GeneID" id="100797366"/>
<accession>A0A368UIK6</accession>
<dbReference type="Gene3D" id="1.20.930.40">
    <property type="entry name" value="Transferrin receptor-like, dimerisation domain"/>
    <property type="match status" value="1"/>
</dbReference>
<keyword evidence="9" id="KW-0862">Zinc</keyword>
<evidence type="ECO:0000259" key="16">
    <source>
        <dbReference type="Pfam" id="PF04253"/>
    </source>
</evidence>
<keyword evidence="14" id="KW-0325">Glycoprotein</keyword>
<dbReference type="ExpressionAtlas" id="A0A368UIK6">
    <property type="expression patterns" value="baseline and differential"/>
</dbReference>
<dbReference type="FunFam" id="3.40.630.10:FF:000009">
    <property type="entry name" value="N-acetylated-alpha-linked acidic dipeptidase 2"/>
    <property type="match status" value="1"/>
</dbReference>
<dbReference type="InterPro" id="IPR007365">
    <property type="entry name" value="TFR-like_dimer_dom"/>
</dbReference>
<dbReference type="Gene3D" id="3.40.630.10">
    <property type="entry name" value="Zn peptidases"/>
    <property type="match status" value="1"/>
</dbReference>
<keyword evidence="8" id="KW-0378">Hydrolase</keyword>
<dbReference type="CDD" id="cd02121">
    <property type="entry name" value="PA_GCPII_like"/>
    <property type="match status" value="1"/>
</dbReference>
<dbReference type="Pfam" id="PF04389">
    <property type="entry name" value="Peptidase_M28"/>
    <property type="match status" value="1"/>
</dbReference>
<keyword evidence="4" id="KW-0121">Carboxypeptidase</keyword>
<dbReference type="CDD" id="cd08022">
    <property type="entry name" value="M28_PSMA_like"/>
    <property type="match status" value="1"/>
</dbReference>
<evidence type="ECO:0000256" key="2">
    <source>
        <dbReference type="ARBA" id="ARBA00004606"/>
    </source>
</evidence>
<dbReference type="GO" id="GO:0004180">
    <property type="term" value="F:carboxypeptidase activity"/>
    <property type="evidence" value="ECO:0007669"/>
    <property type="project" value="UniProtKB-KW"/>
</dbReference>
<dbReference type="SUPFAM" id="SSF53187">
    <property type="entry name" value="Zn-dependent exopeptidases"/>
    <property type="match status" value="1"/>
</dbReference>
<reference evidence="18" key="2">
    <citation type="submission" date="2018-07" db="EMBL/GenBank/DDBJ databases">
        <title>WGS assembly of Glycine max.</title>
        <authorList>
            <person name="Schmutz J."/>
            <person name="Cannon S."/>
            <person name="Schlueter J."/>
            <person name="Ma J."/>
            <person name="Mitros T."/>
            <person name="Nelson W."/>
            <person name="Hyten D."/>
            <person name="Song Q."/>
            <person name="Thelen J."/>
            <person name="Cheng J."/>
            <person name="Xu D."/>
            <person name="Hellsten U."/>
            <person name="May G."/>
            <person name="Yu Y."/>
            <person name="Sakurai T."/>
            <person name="Umezawa T."/>
            <person name="Bhattacharyya M."/>
            <person name="Sandhu D."/>
            <person name="Valliyodan B."/>
            <person name="Lindquist E."/>
            <person name="Peto M."/>
            <person name="Grant D."/>
            <person name="Shu S."/>
            <person name="Goodstein D."/>
            <person name="Barry K."/>
            <person name="Futrell-Griggs M."/>
            <person name="Abernathy B."/>
            <person name="Du J."/>
            <person name="Tian Z."/>
            <person name="Zhu L."/>
            <person name="Gill N."/>
            <person name="Joshi T."/>
            <person name="Libault M."/>
            <person name="Sethuraman A."/>
            <person name="Zhang X."/>
            <person name="Shinozaki K."/>
            <person name="Nguyen H."/>
            <person name="Wing R."/>
            <person name="Cregan P."/>
            <person name="Specht J."/>
            <person name="Grimwood J."/>
            <person name="Rokhsar D."/>
            <person name="Stacey G."/>
            <person name="Shoemaker R."/>
            <person name="Jackson S."/>
        </authorList>
    </citation>
    <scope>NUCLEOTIDE SEQUENCE</scope>
    <source>
        <tissue evidence="18">Callus</tissue>
    </source>
</reference>
<dbReference type="SMR" id="A0A368UIK6"/>
<dbReference type="Pfam" id="PF02225">
    <property type="entry name" value="PA"/>
    <property type="match status" value="1"/>
</dbReference>
<keyword evidence="7" id="KW-0479">Metal-binding</keyword>
<evidence type="ECO:0000256" key="9">
    <source>
        <dbReference type="ARBA" id="ARBA00022833"/>
    </source>
</evidence>
<feature type="domain" description="Transferrin receptor-like dimerisation" evidence="16">
    <location>
        <begin position="574"/>
        <end position="698"/>
    </location>
</feature>
<dbReference type="InterPro" id="IPR036757">
    <property type="entry name" value="TFR-like_dimer_dom_sf"/>
</dbReference>
<dbReference type="InterPro" id="IPR039373">
    <property type="entry name" value="Peptidase_M28B"/>
</dbReference>
<dbReference type="EMBL" id="CM000834">
    <property type="protein sequence ID" value="RCW19544.1"/>
    <property type="molecule type" value="Genomic_DNA"/>
</dbReference>
<dbReference type="Proteomes" id="UP000008827">
    <property type="component" value="Chromosome 1"/>
</dbReference>
<dbReference type="AlphaFoldDB" id="A0A368UIK6"/>
<keyword evidence="20" id="KW-1185">Reference proteome</keyword>
<evidence type="ECO:0000259" key="17">
    <source>
        <dbReference type="Pfam" id="PF04389"/>
    </source>
</evidence>
<comment type="similarity">
    <text evidence="3">Belongs to the peptidase M28 family. M28B subfamily.</text>
</comment>
<reference evidence="18 19" key="1">
    <citation type="journal article" date="2010" name="Nature">
        <title>Genome sequence of the palaeopolyploid soybean.</title>
        <authorList>
            <person name="Schmutz J."/>
            <person name="Cannon S.B."/>
            <person name="Schlueter J."/>
            <person name="Ma J."/>
            <person name="Mitros T."/>
            <person name="Nelson W."/>
            <person name="Hyten D.L."/>
            <person name="Song Q."/>
            <person name="Thelen J.J."/>
            <person name="Cheng J."/>
            <person name="Xu D."/>
            <person name="Hellsten U."/>
            <person name="May G.D."/>
            <person name="Yu Y."/>
            <person name="Sakurai T."/>
            <person name="Umezawa T."/>
            <person name="Bhattacharyya M.K."/>
            <person name="Sandhu D."/>
            <person name="Valliyodan B."/>
            <person name="Lindquist E."/>
            <person name="Peto M."/>
            <person name="Grant D."/>
            <person name="Shu S."/>
            <person name="Goodstein D."/>
            <person name="Barry K."/>
            <person name="Futrell-Griggs M."/>
            <person name="Abernathy B."/>
            <person name="Du J."/>
            <person name="Tian Z."/>
            <person name="Zhu L."/>
            <person name="Gill N."/>
            <person name="Joshi T."/>
            <person name="Libault M."/>
            <person name="Sethuraman A."/>
            <person name="Zhang X.-C."/>
            <person name="Shinozaki K."/>
            <person name="Nguyen H.T."/>
            <person name="Wing R.A."/>
            <person name="Cregan P."/>
            <person name="Specht J."/>
            <person name="Grimwood J."/>
            <person name="Rokhsar D."/>
            <person name="Stacey G."/>
            <person name="Shoemaker R.C."/>
            <person name="Jackson S.A."/>
        </authorList>
    </citation>
    <scope>NUCLEOTIDE SEQUENCE [LARGE SCALE GENOMIC DNA]</scope>
    <source>
        <strain evidence="19">cv. Williams 82</strain>
        <tissue evidence="18">Callus</tissue>
    </source>
</reference>
<keyword evidence="10" id="KW-0735">Signal-anchor</keyword>
<evidence type="ECO:0000256" key="4">
    <source>
        <dbReference type="ARBA" id="ARBA00022645"/>
    </source>
</evidence>
<evidence type="ECO:0000256" key="11">
    <source>
        <dbReference type="ARBA" id="ARBA00022989"/>
    </source>
</evidence>
<dbReference type="GO" id="GO:0008237">
    <property type="term" value="F:metallopeptidase activity"/>
    <property type="evidence" value="ECO:0007669"/>
    <property type="project" value="UniProtKB-KW"/>
</dbReference>
<dbReference type="SUPFAM" id="SSF52025">
    <property type="entry name" value="PA domain"/>
    <property type="match status" value="1"/>
</dbReference>
<evidence type="ECO:0000313" key="18">
    <source>
        <dbReference type="EMBL" id="RCW19544.1"/>
    </source>
</evidence>
<keyword evidence="5" id="KW-0645">Protease</keyword>
<organism evidence="18">
    <name type="scientific">Glycine max</name>
    <name type="common">Soybean</name>
    <name type="synonym">Glycine hispida</name>
    <dbReference type="NCBI Taxonomy" id="3847"/>
    <lineage>
        <taxon>Eukaryota</taxon>
        <taxon>Viridiplantae</taxon>
        <taxon>Streptophyta</taxon>
        <taxon>Embryophyta</taxon>
        <taxon>Tracheophyta</taxon>
        <taxon>Spermatophyta</taxon>
        <taxon>Magnoliopsida</taxon>
        <taxon>eudicotyledons</taxon>
        <taxon>Gunneridae</taxon>
        <taxon>Pentapetalae</taxon>
        <taxon>rosids</taxon>
        <taxon>fabids</taxon>
        <taxon>Fabales</taxon>
        <taxon>Fabaceae</taxon>
        <taxon>Papilionoideae</taxon>
        <taxon>50 kb inversion clade</taxon>
        <taxon>NPAAA clade</taxon>
        <taxon>indigoferoid/millettioid clade</taxon>
        <taxon>Phaseoleae</taxon>
        <taxon>Glycine</taxon>
        <taxon>Glycine subgen. Soja</taxon>
    </lineage>
</organism>
<name>A0A368UIK6_SOYBN</name>